<comment type="caution">
    <text evidence="1">The sequence shown here is derived from an EMBL/GenBank/DDBJ whole genome shotgun (WGS) entry which is preliminary data.</text>
</comment>
<dbReference type="SUPFAM" id="SSF51120">
    <property type="entry name" value="beta-Roll"/>
    <property type="match status" value="3"/>
</dbReference>
<evidence type="ECO:0000313" key="2">
    <source>
        <dbReference type="Proteomes" id="UP001143372"/>
    </source>
</evidence>
<accession>A0A9W6IZI9</accession>
<name>A0A9W6IZI9_9HYPH</name>
<dbReference type="Proteomes" id="UP001143372">
    <property type="component" value="Unassembled WGS sequence"/>
</dbReference>
<dbReference type="Gene3D" id="2.150.10.10">
    <property type="entry name" value="Serralysin-like metalloprotease, C-terminal"/>
    <property type="match status" value="4"/>
</dbReference>
<dbReference type="InterPro" id="IPR011049">
    <property type="entry name" value="Serralysin-like_metalloprot_C"/>
</dbReference>
<protein>
    <recommendedName>
        <fullName evidence="3">Calcium-binding protein</fullName>
    </recommendedName>
</protein>
<dbReference type="AlphaFoldDB" id="A0A9W6IZI9"/>
<gene>
    <name evidence="1" type="ORF">GCM10008179_15300</name>
</gene>
<evidence type="ECO:0008006" key="3">
    <source>
        <dbReference type="Google" id="ProtNLM"/>
    </source>
</evidence>
<dbReference type="Pfam" id="PF00353">
    <property type="entry name" value="HemolysinCabind"/>
    <property type="match status" value="6"/>
</dbReference>
<reference evidence="1" key="2">
    <citation type="submission" date="2023-01" db="EMBL/GenBank/DDBJ databases">
        <authorList>
            <person name="Sun Q."/>
            <person name="Evtushenko L."/>
        </authorList>
    </citation>
    <scope>NUCLEOTIDE SEQUENCE</scope>
    <source>
        <strain evidence="1">VKM B-2347</strain>
    </source>
</reference>
<organism evidence="1 2">
    <name type="scientific">Hansschlegelia plantiphila</name>
    <dbReference type="NCBI Taxonomy" id="374655"/>
    <lineage>
        <taxon>Bacteria</taxon>
        <taxon>Pseudomonadati</taxon>
        <taxon>Pseudomonadota</taxon>
        <taxon>Alphaproteobacteria</taxon>
        <taxon>Hyphomicrobiales</taxon>
        <taxon>Methylopilaceae</taxon>
        <taxon>Hansschlegelia</taxon>
    </lineage>
</organism>
<sequence length="937" mass="95233">MTVTISYSLQTIGSFAYELNAPQDTRPDVCGLTDGAFAVATDDGTNVRIKLFNSSGSLPNSFGIGPCTEASLANGGDDRFIGSATGADGYITLFSGTSNSFGGGQRATSTSLAGTSSHSDISAQQYVGTVAVAWQQDYSATDHDIWLSIHKSSDLSEVKSFAIDQSAADDENASVAVLSDGGIVVAWDRTDAGGRSAIWYATYNADGSVRTAAAAYDDVGDVNRHPSVAAARGGGFTISYEDNESGATEVAVFARSPDGRTQSYVQVTHGGGEIGDTATAAIGLFGGVYATAFTQNLYDGGELRDQDIYVTLTDPATGRPLTGAPILIDGSVDVTHSATIAAIPGGPLGGPRGEFVVSYQDDDAGEIHNRMMQIVETITGDSAANFIQGVTGGAMKVNAGKGADVINDSPSGDSLSGGAGDDRFIDGLGDDRFDGGADTDTVEIVFGSPTTVDLRLTSAQNTGVGRDTFISIENLTGSSTVSDTFTGNDADNVLNGGGRPPGPAGHDVFAGGGGDDTYIIGQSTDVVTEAANAGTDTVKCDDSYTLPDNVENLILLNDAYDGSTATGNALANQITGNVFANVIDGKAGADTMAGGGGADTYTVDNAGDKVVEANVAGPDLVNSSVTFALAGQYVEDLTLTGSGNINGTGNSLKNHIIGNSGNNVIDGGTDADTMDGGAGNDTYYVQNAGDQVIEANVTGHDLVKSSVTFSLAGQYAEDLTLTGSAKINGTGNSLDNTLTGNAAVNTLTGAKGDDDYYVQNSGDKAMELDGQGDDRVLSSVSYSLAGQFIERLRLTGDGDVNGTGNSLANTIAGNTGDNVLDGGKGTDRIAGGAGRDTFVFANALGASNVDVITDFKAADDTIRLENGVFTGLSTGALASSAFYAGTAAHDSSDRIIYDASTGALLFDRDGTGATYAAVRFATLENHAAISAADFTVV</sequence>
<evidence type="ECO:0000313" key="1">
    <source>
        <dbReference type="EMBL" id="GLK67892.1"/>
    </source>
</evidence>
<dbReference type="RefSeq" id="WP_271168136.1">
    <property type="nucleotide sequence ID" value="NZ_BSFI01000007.1"/>
</dbReference>
<dbReference type="PRINTS" id="PR00313">
    <property type="entry name" value="CABNDNGRPT"/>
</dbReference>
<dbReference type="GO" id="GO:0005509">
    <property type="term" value="F:calcium ion binding"/>
    <property type="evidence" value="ECO:0007669"/>
    <property type="project" value="InterPro"/>
</dbReference>
<keyword evidence="2" id="KW-1185">Reference proteome</keyword>
<reference evidence="1" key="1">
    <citation type="journal article" date="2014" name="Int. J. Syst. Evol. Microbiol.">
        <title>Complete genome sequence of Corynebacterium casei LMG S-19264T (=DSM 44701T), isolated from a smear-ripened cheese.</title>
        <authorList>
            <consortium name="US DOE Joint Genome Institute (JGI-PGF)"/>
            <person name="Walter F."/>
            <person name="Albersmeier A."/>
            <person name="Kalinowski J."/>
            <person name="Ruckert C."/>
        </authorList>
    </citation>
    <scope>NUCLEOTIDE SEQUENCE</scope>
    <source>
        <strain evidence="1">VKM B-2347</strain>
    </source>
</reference>
<dbReference type="InterPro" id="IPR001343">
    <property type="entry name" value="Hemolysn_Ca-bd"/>
</dbReference>
<proteinExistence type="predicted"/>
<dbReference type="EMBL" id="BSFI01000007">
    <property type="protein sequence ID" value="GLK67892.1"/>
    <property type="molecule type" value="Genomic_DNA"/>
</dbReference>